<comment type="subcellular location">
    <subcellularLocation>
        <location evidence="1 9">Cell membrane</location>
        <topology evidence="1 9">Multi-pass membrane protein</topology>
    </subcellularLocation>
</comment>
<dbReference type="Gene3D" id="1.10.3720.10">
    <property type="entry name" value="MetI-like"/>
    <property type="match status" value="1"/>
</dbReference>
<dbReference type="NCBIfam" id="TIGR02138">
    <property type="entry name" value="phosphate_pstC"/>
    <property type="match status" value="1"/>
</dbReference>
<evidence type="ECO:0000256" key="2">
    <source>
        <dbReference type="ARBA" id="ARBA00007069"/>
    </source>
</evidence>
<gene>
    <name evidence="12" type="primary">pstC</name>
    <name evidence="12" type="ORF">GXY80_02455</name>
</gene>
<reference evidence="12" key="2">
    <citation type="submission" date="2020-01" db="EMBL/GenBank/DDBJ databases">
        <authorList>
            <person name="Campanaro S."/>
        </authorList>
    </citation>
    <scope>NUCLEOTIDE SEQUENCE</scope>
    <source>
        <strain evidence="12">AS06rmzACSIP_7</strain>
    </source>
</reference>
<evidence type="ECO:0000313" key="12">
    <source>
        <dbReference type="EMBL" id="NLW34330.1"/>
    </source>
</evidence>
<feature type="transmembrane region" description="Helical" evidence="9">
    <location>
        <begin position="189"/>
        <end position="209"/>
    </location>
</feature>
<organism evidence="12 13">
    <name type="scientific">Syntrophorhabdus aromaticivorans</name>
    <dbReference type="NCBI Taxonomy" id="328301"/>
    <lineage>
        <taxon>Bacteria</taxon>
        <taxon>Pseudomonadati</taxon>
        <taxon>Thermodesulfobacteriota</taxon>
        <taxon>Syntrophorhabdia</taxon>
        <taxon>Syntrophorhabdales</taxon>
        <taxon>Syntrophorhabdaceae</taxon>
        <taxon>Syntrophorhabdus</taxon>
    </lineage>
</organism>
<evidence type="ECO:0000256" key="8">
    <source>
        <dbReference type="ARBA" id="ARBA00023136"/>
    </source>
</evidence>
<dbReference type="GO" id="GO:0006817">
    <property type="term" value="P:phosphate ion transport"/>
    <property type="evidence" value="ECO:0007669"/>
    <property type="project" value="UniProtKB-KW"/>
</dbReference>
<protein>
    <recommendedName>
        <fullName evidence="10">Phosphate transport system permease protein</fullName>
    </recommendedName>
</protein>
<keyword evidence="8 9" id="KW-0472">Membrane</keyword>
<keyword evidence="7 9" id="KW-1133">Transmembrane helix</keyword>
<evidence type="ECO:0000256" key="7">
    <source>
        <dbReference type="ARBA" id="ARBA00022989"/>
    </source>
</evidence>
<evidence type="ECO:0000256" key="3">
    <source>
        <dbReference type="ARBA" id="ARBA00022448"/>
    </source>
</evidence>
<evidence type="ECO:0000256" key="9">
    <source>
        <dbReference type="RuleBase" id="RU363032"/>
    </source>
</evidence>
<dbReference type="GO" id="GO:0005886">
    <property type="term" value="C:plasma membrane"/>
    <property type="evidence" value="ECO:0007669"/>
    <property type="project" value="UniProtKB-SubCell"/>
</dbReference>
<dbReference type="GO" id="GO:0005315">
    <property type="term" value="F:phosphate transmembrane transporter activity"/>
    <property type="evidence" value="ECO:0007669"/>
    <property type="project" value="InterPro"/>
</dbReference>
<dbReference type="PROSITE" id="PS50928">
    <property type="entry name" value="ABC_TM1"/>
    <property type="match status" value="1"/>
</dbReference>
<name>A0A971M1V8_9BACT</name>
<feature type="transmembrane region" description="Helical" evidence="9">
    <location>
        <begin position="12"/>
        <end position="36"/>
    </location>
</feature>
<dbReference type="InterPro" id="IPR051124">
    <property type="entry name" value="Phosphate_Transport_Permease"/>
</dbReference>
<dbReference type="InterPro" id="IPR035906">
    <property type="entry name" value="MetI-like_sf"/>
</dbReference>
<reference evidence="12" key="1">
    <citation type="journal article" date="2020" name="Biotechnol. Biofuels">
        <title>New insights from the biogas microbiome by comprehensive genome-resolved metagenomics of nearly 1600 species originating from multiple anaerobic digesters.</title>
        <authorList>
            <person name="Campanaro S."/>
            <person name="Treu L."/>
            <person name="Rodriguez-R L.M."/>
            <person name="Kovalovszki A."/>
            <person name="Ziels R.M."/>
            <person name="Maus I."/>
            <person name="Zhu X."/>
            <person name="Kougias P.G."/>
            <person name="Basile A."/>
            <person name="Luo G."/>
            <person name="Schluter A."/>
            <person name="Konstantinidis K.T."/>
            <person name="Angelidaki I."/>
        </authorList>
    </citation>
    <scope>NUCLEOTIDE SEQUENCE</scope>
    <source>
        <strain evidence="12">AS06rmzACSIP_7</strain>
    </source>
</reference>
<sequence length="287" mass="31062">MIKKTFTKEHFVRGVLTTFALSSLLFLFLIFIFIFIEGVPLFNKVGLKNIIAGFKWAPTKGAFGIFPMIVSSFLVTFGALVIGAPMGLSCAIYLSEYSGKKLKLFLKPALELLAGIPSVVYGFLGVIYIVPIVRNYFGGPGFSLLATSIILGVMILPTVISISFDALVSVPKTYREGSFAMGATKWQTIYKVIIPSASSGILASFILGMGRAIGETMAVIMVAGNALRIPTSVLDPLRTLTSNIALELAYATGDHRLGLFSTGVVLLIIIMILNYIANFTIKRRVIK</sequence>
<evidence type="ECO:0000256" key="5">
    <source>
        <dbReference type="ARBA" id="ARBA00022592"/>
    </source>
</evidence>
<comment type="similarity">
    <text evidence="2 10">Belongs to the binding-protein-dependent transport system permease family. CysTW subfamily.</text>
</comment>
<feature type="transmembrane region" description="Helical" evidence="9">
    <location>
        <begin position="257"/>
        <end position="277"/>
    </location>
</feature>
<dbReference type="InterPro" id="IPR011864">
    <property type="entry name" value="Phosphate_PstC"/>
</dbReference>
<dbReference type="PANTHER" id="PTHR30425">
    <property type="entry name" value="PHOSPHATE TRANSPORT SYSTEM PERMEASE PROTEIN PST"/>
    <property type="match status" value="1"/>
</dbReference>
<keyword evidence="5 10" id="KW-0592">Phosphate transport</keyword>
<comment type="function">
    <text evidence="10">Part of the binding-protein-dependent transport system for phosphate; probably responsible for the translocation of the substrate across the membrane.</text>
</comment>
<evidence type="ECO:0000256" key="6">
    <source>
        <dbReference type="ARBA" id="ARBA00022692"/>
    </source>
</evidence>
<evidence type="ECO:0000313" key="13">
    <source>
        <dbReference type="Proteomes" id="UP000777265"/>
    </source>
</evidence>
<feature type="transmembrane region" description="Helical" evidence="9">
    <location>
        <begin position="142"/>
        <end position="168"/>
    </location>
</feature>
<dbReference type="EMBL" id="JAAYEE010000040">
    <property type="protein sequence ID" value="NLW34330.1"/>
    <property type="molecule type" value="Genomic_DNA"/>
</dbReference>
<feature type="transmembrane region" description="Helical" evidence="9">
    <location>
        <begin position="109"/>
        <end position="130"/>
    </location>
</feature>
<evidence type="ECO:0000256" key="1">
    <source>
        <dbReference type="ARBA" id="ARBA00004651"/>
    </source>
</evidence>
<keyword evidence="4 10" id="KW-1003">Cell membrane</keyword>
<dbReference type="PANTHER" id="PTHR30425:SF1">
    <property type="entry name" value="PHOSPHATE TRANSPORT SYSTEM PERMEASE PROTEIN PSTC"/>
    <property type="match status" value="1"/>
</dbReference>
<keyword evidence="6 9" id="KW-0812">Transmembrane</keyword>
<accession>A0A971M1V8</accession>
<dbReference type="Pfam" id="PF00528">
    <property type="entry name" value="BPD_transp_1"/>
    <property type="match status" value="1"/>
</dbReference>
<evidence type="ECO:0000256" key="4">
    <source>
        <dbReference type="ARBA" id="ARBA00022475"/>
    </source>
</evidence>
<feature type="transmembrane region" description="Helical" evidence="9">
    <location>
        <begin position="65"/>
        <end position="88"/>
    </location>
</feature>
<dbReference type="AlphaFoldDB" id="A0A971M1V8"/>
<proteinExistence type="inferred from homology"/>
<evidence type="ECO:0000259" key="11">
    <source>
        <dbReference type="PROSITE" id="PS50928"/>
    </source>
</evidence>
<keyword evidence="3 9" id="KW-0813">Transport</keyword>
<evidence type="ECO:0000256" key="10">
    <source>
        <dbReference type="RuleBase" id="RU363054"/>
    </source>
</evidence>
<feature type="domain" description="ABC transmembrane type-1" evidence="11">
    <location>
        <begin position="69"/>
        <end position="277"/>
    </location>
</feature>
<dbReference type="Proteomes" id="UP000777265">
    <property type="component" value="Unassembled WGS sequence"/>
</dbReference>
<dbReference type="SUPFAM" id="SSF161098">
    <property type="entry name" value="MetI-like"/>
    <property type="match status" value="1"/>
</dbReference>
<dbReference type="InterPro" id="IPR000515">
    <property type="entry name" value="MetI-like"/>
</dbReference>
<comment type="caution">
    <text evidence="12">The sequence shown here is derived from an EMBL/GenBank/DDBJ whole genome shotgun (WGS) entry which is preliminary data.</text>
</comment>
<dbReference type="CDD" id="cd06261">
    <property type="entry name" value="TM_PBP2"/>
    <property type="match status" value="1"/>
</dbReference>